<dbReference type="PANTHER" id="PTHR43244">
    <property type="match status" value="1"/>
</dbReference>
<feature type="domain" description="Luciferase-like" evidence="1">
    <location>
        <begin position="4"/>
        <end position="190"/>
    </location>
</feature>
<gene>
    <name evidence="2" type="ORF">D0Z08_20325</name>
</gene>
<comment type="caution">
    <text evidence="2">The sequence shown here is derived from an EMBL/GenBank/DDBJ whole genome shotgun (WGS) entry which is preliminary data.</text>
</comment>
<accession>A0A417XY43</accession>
<dbReference type="Gene3D" id="3.20.20.30">
    <property type="entry name" value="Luciferase-like domain"/>
    <property type="match status" value="1"/>
</dbReference>
<dbReference type="InterPro" id="IPR011251">
    <property type="entry name" value="Luciferase-like_dom"/>
</dbReference>
<evidence type="ECO:0000313" key="3">
    <source>
        <dbReference type="Proteomes" id="UP000283644"/>
    </source>
</evidence>
<dbReference type="InterPro" id="IPR050564">
    <property type="entry name" value="F420-G6PD/mer"/>
</dbReference>
<dbReference type="EMBL" id="QXGH01000025">
    <property type="protein sequence ID" value="RHW25305.1"/>
    <property type="molecule type" value="Genomic_DNA"/>
</dbReference>
<dbReference type="PANTHER" id="PTHR43244:SF2">
    <property type="entry name" value="CONSERVED HYPOTHETICAL ALANINE AND PROLINE-RICH PROTEIN"/>
    <property type="match status" value="1"/>
</dbReference>
<reference evidence="2 3" key="1">
    <citation type="submission" date="2018-09" db="EMBL/GenBank/DDBJ databases">
        <title>Genome sequencing of Nocardioides immobilis CCTCC AB 2017083 for comparison to Nocardioides silvaticus.</title>
        <authorList>
            <person name="Li C."/>
            <person name="Wang G."/>
        </authorList>
    </citation>
    <scope>NUCLEOTIDE SEQUENCE [LARGE SCALE GENOMIC DNA]</scope>
    <source>
        <strain evidence="2 3">CCTCC AB 2017083</strain>
    </source>
</reference>
<protein>
    <submittedName>
        <fullName evidence="2">LLM class flavin-dependent oxidoreductase</fullName>
    </submittedName>
</protein>
<dbReference type="GO" id="GO:0016705">
    <property type="term" value="F:oxidoreductase activity, acting on paired donors, with incorporation or reduction of molecular oxygen"/>
    <property type="evidence" value="ECO:0007669"/>
    <property type="project" value="InterPro"/>
</dbReference>
<dbReference type="Pfam" id="PF00296">
    <property type="entry name" value="Bac_luciferase"/>
    <property type="match status" value="1"/>
</dbReference>
<name>A0A417XY43_9ACTN</name>
<dbReference type="RefSeq" id="WP_118927088.1">
    <property type="nucleotide sequence ID" value="NZ_QXGH01000025.1"/>
</dbReference>
<dbReference type="AlphaFoldDB" id="A0A417XY43"/>
<keyword evidence="3" id="KW-1185">Reference proteome</keyword>
<evidence type="ECO:0000313" key="2">
    <source>
        <dbReference type="EMBL" id="RHW25305.1"/>
    </source>
</evidence>
<evidence type="ECO:0000259" key="1">
    <source>
        <dbReference type="Pfam" id="PF00296"/>
    </source>
</evidence>
<dbReference type="OrthoDB" id="7374740at2"/>
<dbReference type="InterPro" id="IPR036661">
    <property type="entry name" value="Luciferase-like_sf"/>
</dbReference>
<dbReference type="Proteomes" id="UP000283644">
    <property type="component" value="Unassembled WGS sequence"/>
</dbReference>
<dbReference type="SUPFAM" id="SSF51679">
    <property type="entry name" value="Bacterial luciferase-like"/>
    <property type="match status" value="1"/>
</dbReference>
<sequence>MRLGAMVLQTRPWQQLSAGFRDIEQVGYDVAYVADHLTHASMPGQWLGDGFTTLAAAAVITSRLELGTLVASSAYRTPVTLARAAATVADISGGRLVLGLGAGSAACAAADRAAHPSLREMTQRFGELVEGLREVWRGAADWRGEALAFAGVETLPLPPGTAPPHLLLAAHGPRGLDLVARSGDGWSCFGGPGVADLSTPDFWTRVSDQSAALTAACECRQRDPASLRRSLLLGFGKLRPAESVDQFLDAVARADEAGFDEVVVYWPDGEPGDRFWSDPEVHAEALSRLAKN</sequence>
<proteinExistence type="predicted"/>
<organism evidence="2 3">
    <name type="scientific">Nocardioides immobilis</name>
    <dbReference type="NCBI Taxonomy" id="2049295"/>
    <lineage>
        <taxon>Bacteria</taxon>
        <taxon>Bacillati</taxon>
        <taxon>Actinomycetota</taxon>
        <taxon>Actinomycetes</taxon>
        <taxon>Propionibacteriales</taxon>
        <taxon>Nocardioidaceae</taxon>
        <taxon>Nocardioides</taxon>
    </lineage>
</organism>